<dbReference type="OrthoDB" id="4121304at2759"/>
<evidence type="ECO:0000313" key="2">
    <source>
        <dbReference type="EMBL" id="KIV84182.1"/>
    </source>
</evidence>
<feature type="region of interest" description="Disordered" evidence="1">
    <location>
        <begin position="92"/>
        <end position="162"/>
    </location>
</feature>
<name>A0A0D1YMP7_9EURO</name>
<dbReference type="Proteomes" id="UP000053599">
    <property type="component" value="Unassembled WGS sequence"/>
</dbReference>
<reference evidence="2 3" key="1">
    <citation type="submission" date="2015-01" db="EMBL/GenBank/DDBJ databases">
        <title>The Genome Sequence of Exophiala sideris CBS121828.</title>
        <authorList>
            <consortium name="The Broad Institute Genomics Platform"/>
            <person name="Cuomo C."/>
            <person name="de Hoog S."/>
            <person name="Gorbushina A."/>
            <person name="Stielow B."/>
            <person name="Teixiera M."/>
            <person name="Abouelleil A."/>
            <person name="Chapman S.B."/>
            <person name="Priest M."/>
            <person name="Young S.K."/>
            <person name="Wortman J."/>
            <person name="Nusbaum C."/>
            <person name="Birren B."/>
        </authorList>
    </citation>
    <scope>NUCLEOTIDE SEQUENCE [LARGE SCALE GENOMIC DNA]</scope>
    <source>
        <strain evidence="2 3">CBS 121828</strain>
    </source>
</reference>
<dbReference type="EMBL" id="KN846952">
    <property type="protein sequence ID" value="KIV84182.1"/>
    <property type="molecule type" value="Genomic_DNA"/>
</dbReference>
<evidence type="ECO:0000256" key="1">
    <source>
        <dbReference type="SAM" id="MobiDB-lite"/>
    </source>
</evidence>
<accession>A0A0D1YMP7</accession>
<feature type="compositionally biased region" description="Basic and acidic residues" evidence="1">
    <location>
        <begin position="132"/>
        <end position="142"/>
    </location>
</feature>
<gene>
    <name evidence="2" type="ORF">PV11_06149</name>
</gene>
<proteinExistence type="predicted"/>
<feature type="region of interest" description="Disordered" evidence="1">
    <location>
        <begin position="31"/>
        <end position="78"/>
    </location>
</feature>
<organism evidence="2 3">
    <name type="scientific">Exophiala sideris</name>
    <dbReference type="NCBI Taxonomy" id="1016849"/>
    <lineage>
        <taxon>Eukaryota</taxon>
        <taxon>Fungi</taxon>
        <taxon>Dikarya</taxon>
        <taxon>Ascomycota</taxon>
        <taxon>Pezizomycotina</taxon>
        <taxon>Eurotiomycetes</taxon>
        <taxon>Chaetothyriomycetidae</taxon>
        <taxon>Chaetothyriales</taxon>
        <taxon>Herpotrichiellaceae</taxon>
        <taxon>Exophiala</taxon>
    </lineage>
</organism>
<evidence type="ECO:0000313" key="3">
    <source>
        <dbReference type="Proteomes" id="UP000053599"/>
    </source>
</evidence>
<dbReference type="STRING" id="1016849.A0A0D1YMP7"/>
<feature type="compositionally biased region" description="Polar residues" evidence="1">
    <location>
        <begin position="98"/>
        <end position="130"/>
    </location>
</feature>
<sequence>MPIPVRTESPQKADNDAKAAVSDIRYGAGKSLQQFSAGKHRTRLPAPPSLGKNATSKDVKQPSVPTKAITGPGITRSRSLVAHTGARVAAQKRAGVASSGTLTAQVPSKSDAQITEPDPQQHSLGSSTSAPFERRAQNDRVSKLAAPRAGIHNKSPTSVAAPSVKKPAFNTYDKHYSPKKTNKRPAVSSTFAKPHATESLQHAPGSIERSPVVNRLYFDELLQLSLLHDKAGQTLLNYEASISAQLVAADQVIKRDKAVLLDLERTRRSQVNAQLVVRWLGPTEDLSTVQRGNARLLVVAHCVKELSDMIQEDGPLHKVMKEFAQWHVLVASKGKNREFIDDKQEEPLTAAPLKSSWTATVDSIEAKINDCRDLLVGLQAFSDESSISALITMHLKVAAQILQAIDTCRAVEGLILQREKDWLQSSLTNAIAEAEKHHFSAENPRFDRTGVWNTFQLD</sequence>
<dbReference type="HOGENOM" id="CLU_043292_0_0_1"/>
<dbReference type="AlphaFoldDB" id="A0A0D1YMP7"/>
<protein>
    <submittedName>
        <fullName evidence="2">Uncharacterized protein</fullName>
    </submittedName>
</protein>
<feature type="region of interest" description="Disordered" evidence="1">
    <location>
        <begin position="1"/>
        <end position="20"/>
    </location>
</feature>